<evidence type="ECO:0000256" key="2">
    <source>
        <dbReference type="SAM" id="SignalP"/>
    </source>
</evidence>
<gene>
    <name evidence="4" type="ORF">HND93_27815</name>
</gene>
<dbReference type="Gene3D" id="2.40.50.90">
    <property type="match status" value="1"/>
</dbReference>
<dbReference type="InterPro" id="IPR035437">
    <property type="entry name" value="SNase_OB-fold_sf"/>
</dbReference>
<dbReference type="InterPro" id="IPR016071">
    <property type="entry name" value="Staphylococal_nuclease_OB-fold"/>
</dbReference>
<keyword evidence="5" id="KW-1185">Reference proteome</keyword>
<dbReference type="RefSeq" id="WP_180285303.1">
    <property type="nucleotide sequence ID" value="NZ_JABFDB010000028.1"/>
</dbReference>
<dbReference type="EMBL" id="JABFDB010000028">
    <property type="protein sequence ID" value="NYZ23525.1"/>
    <property type="molecule type" value="Genomic_DNA"/>
</dbReference>
<evidence type="ECO:0000313" key="4">
    <source>
        <dbReference type="EMBL" id="NYZ23525.1"/>
    </source>
</evidence>
<evidence type="ECO:0000313" key="5">
    <source>
        <dbReference type="Proteomes" id="UP000584642"/>
    </source>
</evidence>
<evidence type="ECO:0000256" key="1">
    <source>
        <dbReference type="SAM" id="MobiDB-lite"/>
    </source>
</evidence>
<dbReference type="SMART" id="SM00318">
    <property type="entry name" value="SNc"/>
    <property type="match status" value="1"/>
</dbReference>
<dbReference type="Proteomes" id="UP000584642">
    <property type="component" value="Unassembled WGS sequence"/>
</dbReference>
<feature type="domain" description="TNase-like" evidence="3">
    <location>
        <begin position="26"/>
        <end position="158"/>
    </location>
</feature>
<name>A0ABX2TLK6_9PROT</name>
<keyword evidence="2" id="KW-0732">Signal</keyword>
<proteinExistence type="predicted"/>
<protein>
    <submittedName>
        <fullName evidence="4">Thermonuclease family protein</fullName>
    </submittedName>
</protein>
<feature type="region of interest" description="Disordered" evidence="1">
    <location>
        <begin position="253"/>
        <end position="276"/>
    </location>
</feature>
<accession>A0ABX2TLK6</accession>
<comment type="caution">
    <text evidence="4">The sequence shown here is derived from an EMBL/GenBank/DDBJ whole genome shotgun (WGS) entry which is preliminary data.</text>
</comment>
<evidence type="ECO:0000259" key="3">
    <source>
        <dbReference type="PROSITE" id="PS50830"/>
    </source>
</evidence>
<dbReference type="Pfam" id="PF00565">
    <property type="entry name" value="SNase"/>
    <property type="match status" value="1"/>
</dbReference>
<organism evidence="4 5">
    <name type="scientific">Azospirillum oleiclasticum</name>
    <dbReference type="NCBI Taxonomy" id="2735135"/>
    <lineage>
        <taxon>Bacteria</taxon>
        <taxon>Pseudomonadati</taxon>
        <taxon>Pseudomonadota</taxon>
        <taxon>Alphaproteobacteria</taxon>
        <taxon>Rhodospirillales</taxon>
        <taxon>Azospirillaceae</taxon>
        <taxon>Azospirillum</taxon>
    </lineage>
</organism>
<sequence length="276" mass="29952">MTRLRPLLLLLALLLAAASPAERLPRLGEGRVAAVIDGDTVELEDGRLVRLAGIEAAKPPPGRETERRWPLAEAATAALKGLAAGRGVRLHGPDGTLPDRYGRLPAQAVGADGRWWQGELLAAGHARVRTLPDGRELAAEMLALEAAARDRGLGLWRTRAYAVRPADPQRLRRDIDSFQIVEGRVLRAEKRGGTVYLDFGEDWRSDVTARIGRDALRAFAKSGLDPLGLPAETIRVRGWIGEHYGPTIEVTHPEQIERLGQRPPAPAGESAGKDDE</sequence>
<reference evidence="4 5" key="1">
    <citation type="submission" date="2020-05" db="EMBL/GenBank/DDBJ databases">
        <title>Azospirillum oleiclasticum sp. nov, a nitrogen-fixing and heavy crude oil-emulsifying bacterium isolated from the crude oil of Yumen Oilfield.</title>
        <authorList>
            <person name="Wu D."/>
            <person name="Cai M."/>
            <person name="Zhang X."/>
        </authorList>
    </citation>
    <scope>NUCLEOTIDE SEQUENCE [LARGE SCALE GENOMIC DNA]</scope>
    <source>
        <strain evidence="4 5">ROY-1-1-2</strain>
    </source>
</reference>
<dbReference type="SUPFAM" id="SSF50199">
    <property type="entry name" value="Staphylococcal nuclease"/>
    <property type="match status" value="1"/>
</dbReference>
<dbReference type="PROSITE" id="PS50830">
    <property type="entry name" value="TNASE_3"/>
    <property type="match status" value="1"/>
</dbReference>
<feature type="signal peptide" evidence="2">
    <location>
        <begin position="1"/>
        <end position="21"/>
    </location>
</feature>
<feature type="chain" id="PRO_5045618556" evidence="2">
    <location>
        <begin position="22"/>
        <end position="276"/>
    </location>
</feature>